<evidence type="ECO:0000256" key="2">
    <source>
        <dbReference type="ARBA" id="ARBA00023152"/>
    </source>
</evidence>
<dbReference type="GO" id="GO:0097367">
    <property type="term" value="F:carbohydrate derivative binding"/>
    <property type="evidence" value="ECO:0007669"/>
    <property type="project" value="InterPro"/>
</dbReference>
<dbReference type="Gene3D" id="3.40.50.10490">
    <property type="entry name" value="Glucose-6-phosphate isomerase like protein, domain 1"/>
    <property type="match status" value="3"/>
</dbReference>
<dbReference type="GO" id="GO:0048029">
    <property type="term" value="F:monosaccharide binding"/>
    <property type="evidence" value="ECO:0007669"/>
    <property type="project" value="TreeGrafter"/>
</dbReference>
<dbReference type="GO" id="GO:0006094">
    <property type="term" value="P:gluconeogenesis"/>
    <property type="evidence" value="ECO:0007669"/>
    <property type="project" value="UniProtKB-KW"/>
</dbReference>
<keyword evidence="1" id="KW-0312">Gluconeogenesis</keyword>
<organism evidence="4">
    <name type="scientific">freshwater metagenome</name>
    <dbReference type="NCBI Taxonomy" id="449393"/>
    <lineage>
        <taxon>unclassified sequences</taxon>
        <taxon>metagenomes</taxon>
        <taxon>ecological metagenomes</taxon>
    </lineage>
</organism>
<protein>
    <submittedName>
        <fullName evidence="4">Unannotated protein</fullName>
    </submittedName>
</protein>
<keyword evidence="2" id="KW-0324">Glycolysis</keyword>
<dbReference type="GO" id="GO:0006096">
    <property type="term" value="P:glycolytic process"/>
    <property type="evidence" value="ECO:0007669"/>
    <property type="project" value="UniProtKB-KW"/>
</dbReference>
<name>A0A6J6B0U6_9ZZZZ</name>
<evidence type="ECO:0000256" key="1">
    <source>
        <dbReference type="ARBA" id="ARBA00022432"/>
    </source>
</evidence>
<dbReference type="EMBL" id="CAEZSK010000002">
    <property type="protein sequence ID" value="CAB4531963.1"/>
    <property type="molecule type" value="Genomic_DNA"/>
</dbReference>
<evidence type="ECO:0000256" key="3">
    <source>
        <dbReference type="ARBA" id="ARBA00023235"/>
    </source>
</evidence>
<dbReference type="PROSITE" id="PS51463">
    <property type="entry name" value="P_GLUCOSE_ISOMERASE_3"/>
    <property type="match status" value="1"/>
</dbReference>
<dbReference type="PANTHER" id="PTHR11469">
    <property type="entry name" value="GLUCOSE-6-PHOSPHATE ISOMERASE"/>
    <property type="match status" value="1"/>
</dbReference>
<dbReference type="GO" id="GO:0005829">
    <property type="term" value="C:cytosol"/>
    <property type="evidence" value="ECO:0007669"/>
    <property type="project" value="TreeGrafter"/>
</dbReference>
<dbReference type="GO" id="GO:0051156">
    <property type="term" value="P:glucose 6-phosphate metabolic process"/>
    <property type="evidence" value="ECO:0007669"/>
    <property type="project" value="TreeGrafter"/>
</dbReference>
<sequence length="511" mass="55097">MIKISGTSLAHINRNDSLYSLLEKTNPRIAAKDAMTWGAAAAKEAAVRLNWVDLDESSRALLPVLDAIAAKFRDKTNLVLCGMGGSSLAPEVIAKTFNKKVFILDSTDPDYLAHAIEGSPKDLLVLVASKSGSTIETASQRAFFEHHISSAGLNPVDHMLFVTDPGSPLDLQTRSAGFTVINADPNVGGRFSALTAFGLTPATLMGVDASVLLDQAADARIQITQDPEFILDATYLLLTQADQFLGFTDAGSRYPGLSDWIEQLIAESTGKQEVGRLPIATEGFDEAQSAGAFSVSFAPGAQLVVEAELGEHFLFWEWVTALMGAALEIDPFNQPNVTEAKEATSAILGEWSNKLPQLNAQAEDQDVHIFGDGNTLVAALKNLIATTDSQGYIAIMAYLDRKDDAKIAQMRAILSEKFGRPVSFGWGPRFLHSTGQFHKGGQQNGSFLQITGECKDNFEVPGRDFDFKTLLMAQALGDARALATRKYPLLRLHLANRTAGIDQLLKAAQAL</sequence>
<dbReference type="PANTHER" id="PTHR11469:SF1">
    <property type="entry name" value="GLUCOSE-6-PHOSPHATE ISOMERASE"/>
    <property type="match status" value="1"/>
</dbReference>
<dbReference type="SUPFAM" id="SSF53697">
    <property type="entry name" value="SIS domain"/>
    <property type="match status" value="1"/>
</dbReference>
<dbReference type="GO" id="GO:0004347">
    <property type="term" value="F:glucose-6-phosphate isomerase activity"/>
    <property type="evidence" value="ECO:0007669"/>
    <property type="project" value="InterPro"/>
</dbReference>
<gene>
    <name evidence="4" type="ORF">UFOPK1419_00031</name>
</gene>
<accession>A0A6J6B0U6</accession>
<dbReference type="AlphaFoldDB" id="A0A6J6B0U6"/>
<proteinExistence type="predicted"/>
<dbReference type="InterPro" id="IPR001672">
    <property type="entry name" value="G6P_Isomerase"/>
</dbReference>
<keyword evidence="3" id="KW-0413">Isomerase</keyword>
<reference evidence="4" key="1">
    <citation type="submission" date="2020-05" db="EMBL/GenBank/DDBJ databases">
        <authorList>
            <person name="Chiriac C."/>
            <person name="Salcher M."/>
            <person name="Ghai R."/>
            <person name="Kavagutti S V."/>
        </authorList>
    </citation>
    <scope>NUCLEOTIDE SEQUENCE</scope>
</reference>
<dbReference type="InterPro" id="IPR046348">
    <property type="entry name" value="SIS_dom_sf"/>
</dbReference>
<evidence type="ECO:0000313" key="4">
    <source>
        <dbReference type="EMBL" id="CAB4531963.1"/>
    </source>
</evidence>